<dbReference type="InterPro" id="IPR043128">
    <property type="entry name" value="Rev_trsase/Diguanyl_cyclase"/>
</dbReference>
<dbReference type="Gene3D" id="3.20.20.450">
    <property type="entry name" value="EAL domain"/>
    <property type="match status" value="1"/>
</dbReference>
<dbReference type="InterPro" id="IPR029787">
    <property type="entry name" value="Nucleotide_cyclase"/>
</dbReference>
<dbReference type="Gene3D" id="3.30.70.270">
    <property type="match status" value="2"/>
</dbReference>
<feature type="domain" description="GGDEF" evidence="3">
    <location>
        <begin position="381"/>
        <end position="499"/>
    </location>
</feature>
<dbReference type="PROSITE" id="PS50887">
    <property type="entry name" value="GGDEF"/>
    <property type="match status" value="2"/>
</dbReference>
<dbReference type="Pfam" id="PF00990">
    <property type="entry name" value="GGDEF"/>
    <property type="match status" value="2"/>
</dbReference>
<protein>
    <submittedName>
        <fullName evidence="4">GGDEF domain-containing phosphodiesterase</fullName>
    </submittedName>
</protein>
<reference evidence="4 5" key="1">
    <citation type="submission" date="2021-12" db="EMBL/GenBank/DDBJ databases">
        <title>Antimicrobial susceptibility of Lactobacillus delbrueckii subsp. lactis obtained from milk products and other habitats.</title>
        <authorList>
            <person name="Shani N."/>
        </authorList>
    </citation>
    <scope>NUCLEOTIDE SEQUENCE [LARGE SCALE GENOMIC DNA]</scope>
    <source>
        <strain evidence="4 5">CIRM BIA 266</strain>
    </source>
</reference>
<feature type="transmembrane region" description="Helical" evidence="1">
    <location>
        <begin position="71"/>
        <end position="92"/>
    </location>
</feature>
<dbReference type="NCBIfam" id="TIGR00254">
    <property type="entry name" value="GGDEF"/>
    <property type="match status" value="2"/>
</dbReference>
<dbReference type="SUPFAM" id="SSF141868">
    <property type="entry name" value="EAL domain-like"/>
    <property type="match status" value="1"/>
</dbReference>
<dbReference type="InterPro" id="IPR050706">
    <property type="entry name" value="Cyclic-di-GMP_PDE-like"/>
</dbReference>
<dbReference type="CDD" id="cd01948">
    <property type="entry name" value="EAL"/>
    <property type="match status" value="1"/>
</dbReference>
<dbReference type="SMART" id="SM00052">
    <property type="entry name" value="EAL"/>
    <property type="match status" value="1"/>
</dbReference>
<dbReference type="Proteomes" id="UP001320314">
    <property type="component" value="Unassembled WGS sequence"/>
</dbReference>
<dbReference type="InterPro" id="IPR035919">
    <property type="entry name" value="EAL_sf"/>
</dbReference>
<evidence type="ECO:0000259" key="3">
    <source>
        <dbReference type="PROSITE" id="PS50887"/>
    </source>
</evidence>
<keyword evidence="1" id="KW-0472">Membrane</keyword>
<dbReference type="PANTHER" id="PTHR33121">
    <property type="entry name" value="CYCLIC DI-GMP PHOSPHODIESTERASE PDEF"/>
    <property type="match status" value="1"/>
</dbReference>
<sequence length="903" mass="102130">MAGGIAGQRNPLFFGRRPGQAANGRGPASQAGLLFTGTYKLWMLDFVSLAVFFYIDQCGEFSLADSRPKQMLVCSVSFLNSVFELLVLLINPGWLLTDQLQPTLLYNLLLLLVPLLYSLAAIGLAINGIRQSPSKNIRQFYLTTASWPMLLVIFGGLDIYVGTFPFYAYVATACLLFLAVYQFRTLVDTVSLGSLSNIKGREKLKSYLKSIQWRGASSDYYLVLVDMNGLRSINDIYGRSEGDQVLFAVSQAVGQLAEKMHGFSCHYGGDEFLAVVKLADDAEAKRVFDDLQEEVKHMASIQGLPVVPQLVTSAVRLDMAEGDLTAQLRIAEEKIYHQKRDLDGEMRENNFFVDKVTGLPNTNYFHSFASSYLKSCLEKGDQPAVVLINISNMQAYNNRYGFEKGDQLLSRIAQILQKFFADGVLVRFAEDNFLLATDAPDLLKSLEEAAAEVNKVTDASIRAGVYRYKDASEGLMTAVDKAKRALRYLNNNRAVVCQVYNQEVKQEFERRGYVLENFQKALDEGWIRPYFQLESRSLTGRICGAEALARWVDPKYGVLGPGFFIEVLEEAHLVHKLDLAIIRQVCAMLARRREEQQPLVPISVNLSRVDFQVCNIYAEIEKIRRYFNLPASLLKIEILESTVTSKPQELRQAIANFHASGYEVWMDDFGSGYSNFNNLDEYDFDLLKIDMVFLRDFGSRSKAKTLISIVVDMAKKLGLHTLCEGVETQEQADFLREIGCERQQGYLFSKPISEEEFLVKLAAGKLEDPASNSYYDKVSQVNVLFDPMIDRGSQQTVGIKLPICILEKGEDAFVRFSFMNESYRQTLRDVGYKVDGWEAEANQEYPFKQVILELMGESRQKPGPVSRIYDFRGKQYLLEVRYLAHDQKSQRDAFVYTFEGLAK</sequence>
<feature type="domain" description="GGDEF" evidence="3">
    <location>
        <begin position="218"/>
        <end position="355"/>
    </location>
</feature>
<dbReference type="PROSITE" id="PS50883">
    <property type="entry name" value="EAL"/>
    <property type="match status" value="1"/>
</dbReference>
<dbReference type="EMBL" id="JAJNUD010000012">
    <property type="protein sequence ID" value="MCD5518141.1"/>
    <property type="molecule type" value="Genomic_DNA"/>
</dbReference>
<feature type="transmembrane region" description="Helical" evidence="1">
    <location>
        <begin position="41"/>
        <end position="59"/>
    </location>
</feature>
<keyword evidence="1" id="KW-1133">Transmembrane helix</keyword>
<feature type="domain" description="EAL" evidence="2">
    <location>
        <begin position="511"/>
        <end position="765"/>
    </location>
</feature>
<dbReference type="SMART" id="SM00267">
    <property type="entry name" value="GGDEF"/>
    <property type="match status" value="2"/>
</dbReference>
<keyword evidence="1" id="KW-0812">Transmembrane</keyword>
<dbReference type="RefSeq" id="WP_231523553.1">
    <property type="nucleotide sequence ID" value="NZ_JAJNUD010000012.1"/>
</dbReference>
<name>A0ABD4SBA5_9LACO</name>
<dbReference type="InterPro" id="IPR000160">
    <property type="entry name" value="GGDEF_dom"/>
</dbReference>
<organism evidence="4 5">
    <name type="scientific">Lactobacillus delbrueckii subsp. allosunkii</name>
    <dbReference type="NCBI Taxonomy" id="1050107"/>
    <lineage>
        <taxon>Bacteria</taxon>
        <taxon>Bacillati</taxon>
        <taxon>Bacillota</taxon>
        <taxon>Bacilli</taxon>
        <taxon>Lactobacillales</taxon>
        <taxon>Lactobacillaceae</taxon>
        <taxon>Lactobacillus</taxon>
    </lineage>
</organism>
<dbReference type="InterPro" id="IPR001633">
    <property type="entry name" value="EAL_dom"/>
</dbReference>
<feature type="transmembrane region" description="Helical" evidence="1">
    <location>
        <begin position="140"/>
        <end position="160"/>
    </location>
</feature>
<dbReference type="AlphaFoldDB" id="A0ABD4SBA5"/>
<feature type="transmembrane region" description="Helical" evidence="1">
    <location>
        <begin position="104"/>
        <end position="128"/>
    </location>
</feature>
<evidence type="ECO:0000313" key="4">
    <source>
        <dbReference type="EMBL" id="MCD5518141.1"/>
    </source>
</evidence>
<dbReference type="SUPFAM" id="SSF55073">
    <property type="entry name" value="Nucleotide cyclase"/>
    <property type="match status" value="2"/>
</dbReference>
<accession>A0ABD4SBA5</accession>
<proteinExistence type="predicted"/>
<comment type="caution">
    <text evidence="4">The sequence shown here is derived from an EMBL/GenBank/DDBJ whole genome shotgun (WGS) entry which is preliminary data.</text>
</comment>
<evidence type="ECO:0000313" key="5">
    <source>
        <dbReference type="Proteomes" id="UP001320314"/>
    </source>
</evidence>
<evidence type="ECO:0000256" key="1">
    <source>
        <dbReference type="SAM" id="Phobius"/>
    </source>
</evidence>
<evidence type="ECO:0000259" key="2">
    <source>
        <dbReference type="PROSITE" id="PS50883"/>
    </source>
</evidence>
<gene>
    <name evidence="4" type="ORF">LOB39_06095</name>
</gene>
<dbReference type="PANTHER" id="PTHR33121:SF71">
    <property type="entry name" value="OXYGEN SENSOR PROTEIN DOSP"/>
    <property type="match status" value="1"/>
</dbReference>
<dbReference type="Pfam" id="PF00563">
    <property type="entry name" value="EAL"/>
    <property type="match status" value="1"/>
</dbReference>